<dbReference type="EMBL" id="JAZBJZ010000020">
    <property type="protein sequence ID" value="MEE3716516.1"/>
    <property type="molecule type" value="Genomic_DNA"/>
</dbReference>
<organism evidence="1 2">
    <name type="scientific">Tumidithrix elongata BACA0141</name>
    <dbReference type="NCBI Taxonomy" id="2716417"/>
    <lineage>
        <taxon>Bacteria</taxon>
        <taxon>Bacillati</taxon>
        <taxon>Cyanobacteriota</taxon>
        <taxon>Cyanophyceae</taxon>
        <taxon>Pseudanabaenales</taxon>
        <taxon>Pseudanabaenaceae</taxon>
        <taxon>Tumidithrix</taxon>
        <taxon>Tumidithrix elongata</taxon>
    </lineage>
</organism>
<dbReference type="AlphaFoldDB" id="A0AAW9PV91"/>
<sequence>MSETEPNQVNVPTEPAKITLWGEIVKGWQWVVFSWKTLSRLGGFKEIVRALFSALVLLIRRGLSQSQTKQ</sequence>
<evidence type="ECO:0000313" key="2">
    <source>
        <dbReference type="Proteomes" id="UP001333818"/>
    </source>
</evidence>
<protein>
    <submittedName>
        <fullName evidence="1">Uncharacterized protein</fullName>
    </submittedName>
</protein>
<gene>
    <name evidence="1" type="ORF">V2H45_07145</name>
</gene>
<dbReference type="RefSeq" id="WP_330482945.1">
    <property type="nucleotide sequence ID" value="NZ_JAZBJZ010000020.1"/>
</dbReference>
<name>A0AAW9PV91_9CYAN</name>
<keyword evidence="2" id="KW-1185">Reference proteome</keyword>
<proteinExistence type="predicted"/>
<dbReference type="Proteomes" id="UP001333818">
    <property type="component" value="Unassembled WGS sequence"/>
</dbReference>
<evidence type="ECO:0000313" key="1">
    <source>
        <dbReference type="EMBL" id="MEE3716516.1"/>
    </source>
</evidence>
<reference evidence="1" key="1">
    <citation type="submission" date="2024-01" db="EMBL/GenBank/DDBJ databases">
        <title>Bank of Algae and Cyanobacteria of the Azores (BACA) strain genomes.</title>
        <authorList>
            <person name="Luz R."/>
            <person name="Cordeiro R."/>
            <person name="Fonseca A."/>
            <person name="Goncalves V."/>
        </authorList>
    </citation>
    <scope>NUCLEOTIDE SEQUENCE</scope>
    <source>
        <strain evidence="1">BACA0141</strain>
    </source>
</reference>
<comment type="caution">
    <text evidence="1">The sequence shown here is derived from an EMBL/GenBank/DDBJ whole genome shotgun (WGS) entry which is preliminary data.</text>
</comment>
<accession>A0AAW9PV91</accession>